<keyword evidence="7" id="KW-1005">Bacterial flagellum biogenesis</keyword>
<keyword evidence="10" id="KW-1185">Reference proteome</keyword>
<dbReference type="InterPro" id="IPR041231">
    <property type="entry name" value="FlgA_N"/>
</dbReference>
<dbReference type="Pfam" id="PF17656">
    <property type="entry name" value="ChapFlgA_N"/>
    <property type="match status" value="1"/>
</dbReference>
<organism evidence="9 10">
    <name type="scientific">Azomonas macrocytogenes</name>
    <name type="common">Azotobacter macrocytogenes</name>
    <dbReference type="NCBI Taxonomy" id="69962"/>
    <lineage>
        <taxon>Bacteria</taxon>
        <taxon>Pseudomonadati</taxon>
        <taxon>Pseudomonadota</taxon>
        <taxon>Gammaproteobacteria</taxon>
        <taxon>Pseudomonadales</taxon>
        <taxon>Pseudomonadaceae</taxon>
        <taxon>Azomonas</taxon>
    </lineage>
</organism>
<accession>A0A839T6E4</accession>
<evidence type="ECO:0000256" key="6">
    <source>
        <dbReference type="ARBA" id="ARBA00025643"/>
    </source>
</evidence>
<evidence type="ECO:0000313" key="9">
    <source>
        <dbReference type="EMBL" id="MBB3104992.1"/>
    </source>
</evidence>
<proteinExistence type="inferred from homology"/>
<keyword evidence="9" id="KW-0966">Cell projection</keyword>
<dbReference type="NCBIfam" id="TIGR03170">
    <property type="entry name" value="flgA_cterm"/>
    <property type="match status" value="1"/>
</dbReference>
<dbReference type="InterPro" id="IPR013974">
    <property type="entry name" value="SAF"/>
</dbReference>
<reference evidence="9 10" key="1">
    <citation type="submission" date="2020-08" db="EMBL/GenBank/DDBJ databases">
        <title>Genomic Encyclopedia of Type Strains, Phase III (KMG-III): the genomes of soil and plant-associated and newly described type strains.</title>
        <authorList>
            <person name="Whitman W."/>
        </authorList>
    </citation>
    <scope>NUCLEOTIDE SEQUENCE [LARGE SCALE GENOMIC DNA]</scope>
    <source>
        <strain evidence="9 10">CECT 4462</strain>
    </source>
</reference>
<keyword evidence="5 7" id="KW-0574">Periplasm</keyword>
<dbReference type="GO" id="GO:0044780">
    <property type="term" value="P:bacterial-type flagellum assembly"/>
    <property type="evidence" value="ECO:0007669"/>
    <property type="project" value="InterPro"/>
</dbReference>
<dbReference type="EMBL" id="JACHXI010000022">
    <property type="protein sequence ID" value="MBB3104992.1"/>
    <property type="molecule type" value="Genomic_DNA"/>
</dbReference>
<dbReference type="PANTHER" id="PTHR36307:SF1">
    <property type="entry name" value="FLAGELLA BASAL BODY P-RING FORMATION PROTEIN FLGA"/>
    <property type="match status" value="1"/>
</dbReference>
<keyword evidence="9" id="KW-0969">Cilium</keyword>
<evidence type="ECO:0000256" key="5">
    <source>
        <dbReference type="ARBA" id="ARBA00022764"/>
    </source>
</evidence>
<evidence type="ECO:0000256" key="2">
    <source>
        <dbReference type="ARBA" id="ARBA00010474"/>
    </source>
</evidence>
<protein>
    <recommendedName>
        <fullName evidence="3 7">Flagella basal body P-ring formation protein FlgA</fullName>
    </recommendedName>
</protein>
<keyword evidence="4" id="KW-0732">Signal</keyword>
<comment type="subcellular location">
    <subcellularLocation>
        <location evidence="1 7">Periplasm</location>
    </subcellularLocation>
</comment>
<dbReference type="Proteomes" id="UP000549250">
    <property type="component" value="Unassembled WGS sequence"/>
</dbReference>
<dbReference type="PANTHER" id="PTHR36307">
    <property type="entry name" value="FLAGELLA BASAL BODY P-RING FORMATION PROTEIN FLGA"/>
    <property type="match status" value="1"/>
</dbReference>
<gene>
    <name evidence="9" type="ORF">FHR87_003421</name>
</gene>
<dbReference type="InterPro" id="IPR017585">
    <property type="entry name" value="SAF_FlgA"/>
</dbReference>
<comment type="function">
    <text evidence="6 7">Involved in the assembly process of the P-ring formation. It may associate with FlgF on the rod constituting a structure essential for the P-ring assembly or may act as a modulator protein for the P-ring assembly.</text>
</comment>
<evidence type="ECO:0000256" key="7">
    <source>
        <dbReference type="RuleBase" id="RU362063"/>
    </source>
</evidence>
<evidence type="ECO:0000259" key="8">
    <source>
        <dbReference type="SMART" id="SM00858"/>
    </source>
</evidence>
<evidence type="ECO:0000256" key="1">
    <source>
        <dbReference type="ARBA" id="ARBA00004418"/>
    </source>
</evidence>
<evidence type="ECO:0000313" key="10">
    <source>
        <dbReference type="Proteomes" id="UP000549250"/>
    </source>
</evidence>
<name>A0A839T6E4_AZOMA</name>
<evidence type="ECO:0000256" key="3">
    <source>
        <dbReference type="ARBA" id="ARBA00014754"/>
    </source>
</evidence>
<comment type="similarity">
    <text evidence="2 7">Belongs to the FlgA family.</text>
</comment>
<dbReference type="Pfam" id="PF13144">
    <property type="entry name" value="ChapFlgA"/>
    <property type="match status" value="1"/>
</dbReference>
<dbReference type="AlphaFoldDB" id="A0A839T6E4"/>
<dbReference type="Gene3D" id="2.30.30.760">
    <property type="match status" value="1"/>
</dbReference>
<dbReference type="GO" id="GO:0042597">
    <property type="term" value="C:periplasmic space"/>
    <property type="evidence" value="ECO:0007669"/>
    <property type="project" value="UniProtKB-SubCell"/>
</dbReference>
<feature type="domain" description="SAF" evidence="8">
    <location>
        <begin position="90"/>
        <end position="152"/>
    </location>
</feature>
<keyword evidence="9" id="KW-0282">Flagellum</keyword>
<dbReference type="SMART" id="SM00858">
    <property type="entry name" value="SAF"/>
    <property type="match status" value="1"/>
</dbReference>
<comment type="caution">
    <text evidence="9">The sequence shown here is derived from an EMBL/GenBank/DDBJ whole genome shotgun (WGS) entry which is preliminary data.</text>
</comment>
<evidence type="ECO:0000256" key="4">
    <source>
        <dbReference type="ARBA" id="ARBA00022729"/>
    </source>
</evidence>
<dbReference type="CDD" id="cd11614">
    <property type="entry name" value="SAF_CpaB_FlgA_like"/>
    <property type="match status" value="1"/>
</dbReference>
<dbReference type="Gene3D" id="3.90.1210.10">
    <property type="entry name" value="Antifreeze-like/N-acetylneuraminic acid synthase C-terminal domain"/>
    <property type="match status" value="1"/>
</dbReference>
<sequence length="215" mass="23265">MTLSAQLIDVTQEFLERAVEEYLRQGSIQGRHEIDVNRPDPRLRLAECDGPVGAKLESPAQPVGRVTVQIRCAGTNSWTVFVPARVRLYRKVVVAARPLQRNTVLGNLDVALAERDIGLLSQGYLIDLDQVLGSKLMRPLPIDQTLSPSALALAETVRKGDHVVINATSGGMNVRMMGEALAGGAPGQQIRVKNLSSGRMLKARVTGPGQVEVDI</sequence>
<dbReference type="InterPro" id="IPR039246">
    <property type="entry name" value="Flagellar_FlgA"/>
</dbReference>